<keyword evidence="6" id="KW-0479">Metal-binding</keyword>
<keyword evidence="4" id="KW-0004">4Fe-4S</keyword>
<dbReference type="GO" id="GO:0016491">
    <property type="term" value="F:oxidoreductase activity"/>
    <property type="evidence" value="ECO:0007669"/>
    <property type="project" value="UniProtKB-KW"/>
</dbReference>
<dbReference type="SMART" id="SM00926">
    <property type="entry name" value="Molybdop_Fe4S4"/>
    <property type="match status" value="1"/>
</dbReference>
<keyword evidence="9" id="KW-0411">Iron-sulfur</keyword>
<dbReference type="GO" id="GO:0051539">
    <property type="term" value="F:4 iron, 4 sulfur cluster binding"/>
    <property type="evidence" value="ECO:0007669"/>
    <property type="project" value="UniProtKB-KW"/>
</dbReference>
<dbReference type="PROSITE" id="PS51318">
    <property type="entry name" value="TAT"/>
    <property type="match status" value="1"/>
</dbReference>
<gene>
    <name evidence="10" type="primary">fdnG</name>
    <name evidence="10" type="ORF">CULFYP111_01481</name>
</gene>
<dbReference type="InterPro" id="IPR006311">
    <property type="entry name" value="TAT_signal"/>
</dbReference>
<sequence>MSQVDIQSPKIGRRSFLKMAALSGALAGASTLSSAKATREATSDELSNPYPGSKKVRTVCTACSVGCGIIAEVLDGVWIRQEVAEDHPFSVGGHCCKGADMVDMARSSVRLKYPMVKENGKWKRITYKEAIENIGAQLKKYMDENPEQAMFIGSAKMSNEQAYYIRKFAAMYGTNNIDHQARI</sequence>
<keyword evidence="8" id="KW-0408">Iron</keyword>
<dbReference type="InterPro" id="IPR006963">
    <property type="entry name" value="Mopterin_OxRdtase_4Fe-4S_dom"/>
</dbReference>
<dbReference type="EC" id="1.1.5.6" evidence="10"/>
<keyword evidence="7 10" id="KW-0560">Oxidoreductase</keyword>
<evidence type="ECO:0000256" key="1">
    <source>
        <dbReference type="ARBA" id="ARBA00001966"/>
    </source>
</evidence>
<dbReference type="NCBIfam" id="TIGR01409">
    <property type="entry name" value="TAT_signal_seq"/>
    <property type="match status" value="1"/>
</dbReference>
<evidence type="ECO:0000256" key="2">
    <source>
        <dbReference type="ARBA" id="ARBA00004196"/>
    </source>
</evidence>
<comment type="similarity">
    <text evidence="3">Belongs to the prokaryotic molybdopterin-containing oxidoreductase family.</text>
</comment>
<dbReference type="GO" id="GO:0009061">
    <property type="term" value="P:anaerobic respiration"/>
    <property type="evidence" value="ECO:0007669"/>
    <property type="project" value="TreeGrafter"/>
</dbReference>
<comment type="subcellular location">
    <subcellularLocation>
        <location evidence="2">Cell envelope</location>
    </subcellularLocation>
</comment>
<dbReference type="GO" id="GO:0030151">
    <property type="term" value="F:molybdenum ion binding"/>
    <property type="evidence" value="ECO:0007669"/>
    <property type="project" value="TreeGrafter"/>
</dbReference>
<keyword evidence="5" id="KW-0500">Molybdenum</keyword>
<evidence type="ECO:0000313" key="10">
    <source>
        <dbReference type="EMBL" id="VYT07644.1"/>
    </source>
</evidence>
<evidence type="ECO:0000256" key="9">
    <source>
        <dbReference type="ARBA" id="ARBA00023014"/>
    </source>
</evidence>
<dbReference type="InterPro" id="IPR027467">
    <property type="entry name" value="MopterinOxRdtase_cofactor_BS"/>
</dbReference>
<comment type="cofactor">
    <cofactor evidence="1">
        <name>[4Fe-4S] cluster</name>
        <dbReference type="ChEBI" id="CHEBI:49883"/>
    </cofactor>
</comment>
<dbReference type="InterPro" id="IPR019546">
    <property type="entry name" value="TAT_signal_bac_arc"/>
</dbReference>
<reference evidence="10" key="1">
    <citation type="submission" date="2019-11" db="EMBL/GenBank/DDBJ databases">
        <authorList>
            <person name="Feng L."/>
        </authorList>
    </citation>
    <scope>NUCLEOTIDE SEQUENCE</scope>
    <source>
        <strain evidence="10">CUreolyticusLFYP111</strain>
    </source>
</reference>
<dbReference type="PANTHER" id="PTHR43598">
    <property type="entry name" value="TUNGSTEN-CONTAINING FORMYLMETHANOFURAN DEHYDROGENASE 2 SUBUNIT B"/>
    <property type="match status" value="1"/>
</dbReference>
<dbReference type="Pfam" id="PF00384">
    <property type="entry name" value="Molybdopterin"/>
    <property type="match status" value="1"/>
</dbReference>
<dbReference type="PROSITE" id="PS00551">
    <property type="entry name" value="MOLYBDOPTERIN_PROK_1"/>
    <property type="match status" value="1"/>
</dbReference>
<dbReference type="GO" id="GO:0009055">
    <property type="term" value="F:electron transfer activity"/>
    <property type="evidence" value="ECO:0007669"/>
    <property type="project" value="TreeGrafter"/>
</dbReference>
<evidence type="ECO:0000256" key="3">
    <source>
        <dbReference type="ARBA" id="ARBA00010312"/>
    </source>
</evidence>
<name>A0A6N2TP56_9BACT</name>
<dbReference type="SUPFAM" id="SSF53706">
    <property type="entry name" value="Formate dehydrogenase/DMSO reductase, domains 1-3"/>
    <property type="match status" value="1"/>
</dbReference>
<dbReference type="AlphaFoldDB" id="A0A6N2TP56"/>
<dbReference type="Pfam" id="PF04879">
    <property type="entry name" value="Molybdop_Fe4S4"/>
    <property type="match status" value="1"/>
</dbReference>
<dbReference type="PROSITE" id="PS51669">
    <property type="entry name" value="4FE4S_MOW_BIS_MGD"/>
    <property type="match status" value="1"/>
</dbReference>
<evidence type="ECO:0000256" key="4">
    <source>
        <dbReference type="ARBA" id="ARBA00022485"/>
    </source>
</evidence>
<dbReference type="InterPro" id="IPR006656">
    <property type="entry name" value="Mopterin_OxRdtase"/>
</dbReference>
<dbReference type="Gene3D" id="2.20.25.90">
    <property type="entry name" value="ADC-like domains"/>
    <property type="match status" value="1"/>
</dbReference>
<evidence type="ECO:0000256" key="8">
    <source>
        <dbReference type="ARBA" id="ARBA00023004"/>
    </source>
</evidence>
<proteinExistence type="inferred from homology"/>
<organism evidence="10">
    <name type="scientific">Campylobacter ureolyticus</name>
    <dbReference type="NCBI Taxonomy" id="827"/>
    <lineage>
        <taxon>Bacteria</taxon>
        <taxon>Pseudomonadati</taxon>
        <taxon>Campylobacterota</taxon>
        <taxon>Epsilonproteobacteria</taxon>
        <taxon>Campylobacterales</taxon>
        <taxon>Campylobacteraceae</taxon>
        <taxon>Campylobacter</taxon>
    </lineage>
</organism>
<dbReference type="FunFam" id="2.20.25.90:FF:000006">
    <property type="entry name" value="Formate dehydrogenase alpha subunit"/>
    <property type="match status" value="1"/>
</dbReference>
<evidence type="ECO:0000256" key="6">
    <source>
        <dbReference type="ARBA" id="ARBA00022723"/>
    </source>
</evidence>
<protein>
    <submittedName>
        <fullName evidence="10">Formate dehydrogenase, nitrate-inducible, major subunit</fullName>
        <ecNumber evidence="10">1.1.5.6</ecNumber>
    </submittedName>
</protein>
<evidence type="ECO:0000256" key="5">
    <source>
        <dbReference type="ARBA" id="ARBA00022505"/>
    </source>
</evidence>
<dbReference type="GO" id="GO:0030313">
    <property type="term" value="C:cell envelope"/>
    <property type="evidence" value="ECO:0007669"/>
    <property type="project" value="UniProtKB-SubCell"/>
</dbReference>
<dbReference type="EMBL" id="CACRSK010000006">
    <property type="protein sequence ID" value="VYT07644.1"/>
    <property type="molecule type" value="Genomic_DNA"/>
</dbReference>
<dbReference type="Gene3D" id="3.40.50.740">
    <property type="match status" value="1"/>
</dbReference>
<accession>A0A6N2TP56</accession>
<dbReference type="PANTHER" id="PTHR43598:SF1">
    <property type="entry name" value="FORMATE DEHYDROGENASE-O MAJOR SUBUNIT"/>
    <property type="match status" value="1"/>
</dbReference>
<evidence type="ECO:0000256" key="7">
    <source>
        <dbReference type="ARBA" id="ARBA00023002"/>
    </source>
</evidence>